<dbReference type="Pfam" id="PF01223">
    <property type="entry name" value="Endonuclease_NS"/>
    <property type="match status" value="1"/>
</dbReference>
<evidence type="ECO:0000259" key="6">
    <source>
        <dbReference type="SMART" id="SM00892"/>
    </source>
</evidence>
<dbReference type="STRING" id="5786.F0ZZH8"/>
<dbReference type="InParanoid" id="F0ZZH8"/>
<name>F0ZZH8_DICPU</name>
<dbReference type="KEGG" id="dpp:DICPUDRAFT_41176"/>
<dbReference type="CDD" id="cd00091">
    <property type="entry name" value="NUC"/>
    <property type="match status" value="1"/>
</dbReference>
<dbReference type="VEuPathDB" id="AmoebaDB:DICPUDRAFT_41176"/>
<dbReference type="FunCoup" id="F0ZZH8">
    <property type="interactions" value="210"/>
</dbReference>
<feature type="signal peptide" evidence="4">
    <location>
        <begin position="1"/>
        <end position="21"/>
    </location>
</feature>
<dbReference type="FunFam" id="3.40.570.10:FF:000026">
    <property type="entry name" value="Uncharacterized protein"/>
    <property type="match status" value="1"/>
</dbReference>
<accession>F0ZZH8</accession>
<dbReference type="SMART" id="SM00477">
    <property type="entry name" value="NUC"/>
    <property type="match status" value="1"/>
</dbReference>
<keyword evidence="4" id="KW-0732">Signal</keyword>
<dbReference type="InterPro" id="IPR044929">
    <property type="entry name" value="DNA/RNA_non-sp_Endonuclease_sf"/>
</dbReference>
<feature type="domain" description="ENPP1-3/EXOG-like endonuclease/phosphodiesterase" evidence="5">
    <location>
        <begin position="124"/>
        <end position="365"/>
    </location>
</feature>
<evidence type="ECO:0000259" key="5">
    <source>
        <dbReference type="SMART" id="SM00477"/>
    </source>
</evidence>
<dbReference type="OrthoDB" id="5418055at2759"/>
<reference evidence="8" key="1">
    <citation type="journal article" date="2011" name="Genome Biol.">
        <title>Comparative genomics of the social amoebae Dictyostelium discoideum and Dictyostelium purpureum.</title>
        <authorList>
            <consortium name="US DOE Joint Genome Institute (JGI-PGF)"/>
            <person name="Sucgang R."/>
            <person name="Kuo A."/>
            <person name="Tian X."/>
            <person name="Salerno W."/>
            <person name="Parikh A."/>
            <person name="Feasley C.L."/>
            <person name="Dalin E."/>
            <person name="Tu H."/>
            <person name="Huang E."/>
            <person name="Barry K."/>
            <person name="Lindquist E."/>
            <person name="Shapiro H."/>
            <person name="Bruce D."/>
            <person name="Schmutz J."/>
            <person name="Salamov A."/>
            <person name="Fey P."/>
            <person name="Gaudet P."/>
            <person name="Anjard C."/>
            <person name="Babu M.M."/>
            <person name="Basu S."/>
            <person name="Bushmanova Y."/>
            <person name="van der Wel H."/>
            <person name="Katoh-Kurasawa M."/>
            <person name="Dinh C."/>
            <person name="Coutinho P.M."/>
            <person name="Saito T."/>
            <person name="Elias M."/>
            <person name="Schaap P."/>
            <person name="Kay R.R."/>
            <person name="Henrissat B."/>
            <person name="Eichinger L."/>
            <person name="Rivero F."/>
            <person name="Putnam N.H."/>
            <person name="West C.M."/>
            <person name="Loomis W.F."/>
            <person name="Chisholm R.L."/>
            <person name="Shaulsky G."/>
            <person name="Strassmann J.E."/>
            <person name="Queller D.C."/>
            <person name="Kuspa A."/>
            <person name="Grigoriev I.V."/>
        </authorList>
    </citation>
    <scope>NUCLEOTIDE SEQUENCE [LARGE SCALE GENOMIC DNA]</scope>
    <source>
        <strain evidence="8">QSDP1</strain>
    </source>
</reference>
<dbReference type="InterPro" id="IPR001604">
    <property type="entry name" value="Endo_G_ENPP1-like_dom"/>
</dbReference>
<evidence type="ECO:0000313" key="7">
    <source>
        <dbReference type="EMBL" id="EGC30640.1"/>
    </source>
</evidence>
<dbReference type="OMA" id="WYRLESF"/>
<dbReference type="GO" id="GO:0000014">
    <property type="term" value="F:single-stranded DNA endodeoxyribonuclease activity"/>
    <property type="evidence" value="ECO:0000318"/>
    <property type="project" value="GO_Central"/>
</dbReference>
<evidence type="ECO:0000256" key="2">
    <source>
        <dbReference type="PIRSR" id="PIRSR640255-1"/>
    </source>
</evidence>
<dbReference type="Proteomes" id="UP000001064">
    <property type="component" value="Unassembled WGS sequence"/>
</dbReference>
<dbReference type="AlphaFoldDB" id="F0ZZH8"/>
<dbReference type="SUPFAM" id="SSF54060">
    <property type="entry name" value="His-Me finger endonucleases"/>
    <property type="match status" value="1"/>
</dbReference>
<feature type="binding site" evidence="3">
    <location>
        <position position="221"/>
    </location>
    <ligand>
        <name>Mg(2+)</name>
        <dbReference type="ChEBI" id="CHEBI:18420"/>
        <note>catalytic</note>
    </ligand>
</feature>
<dbReference type="GO" id="GO:0004521">
    <property type="term" value="F:RNA endonuclease activity"/>
    <property type="evidence" value="ECO:0000318"/>
    <property type="project" value="GO_Central"/>
</dbReference>
<dbReference type="InterPro" id="IPR044925">
    <property type="entry name" value="His-Me_finger_sf"/>
</dbReference>
<proteinExistence type="inferred from homology"/>
<dbReference type="Gene3D" id="3.40.570.10">
    <property type="entry name" value="Extracellular Endonuclease, subunit A"/>
    <property type="match status" value="1"/>
</dbReference>
<evidence type="ECO:0008006" key="9">
    <source>
        <dbReference type="Google" id="ProtNLM"/>
    </source>
</evidence>
<dbReference type="GO" id="GO:0005743">
    <property type="term" value="C:mitochondrial inner membrane"/>
    <property type="evidence" value="ECO:0000318"/>
    <property type="project" value="GO_Central"/>
</dbReference>
<feature type="chain" id="PRO_5003265508" description="DNA/RNA non-specific endonuclease" evidence="4">
    <location>
        <begin position="22"/>
        <end position="442"/>
    </location>
</feature>
<gene>
    <name evidence="7" type="ORF">DICPUDRAFT_41176</name>
</gene>
<feature type="active site" description="Proton acceptor" evidence="2">
    <location>
        <position position="189"/>
    </location>
</feature>
<keyword evidence="3" id="KW-0479">Metal-binding</keyword>
<dbReference type="InterPro" id="IPR040255">
    <property type="entry name" value="Non-specific_endonuclease"/>
</dbReference>
<dbReference type="GO" id="GO:0005634">
    <property type="term" value="C:nucleus"/>
    <property type="evidence" value="ECO:0000318"/>
    <property type="project" value="GO_Central"/>
</dbReference>
<organism evidence="7 8">
    <name type="scientific">Dictyostelium purpureum</name>
    <name type="common">Slime mold</name>
    <dbReference type="NCBI Taxonomy" id="5786"/>
    <lineage>
        <taxon>Eukaryota</taxon>
        <taxon>Amoebozoa</taxon>
        <taxon>Evosea</taxon>
        <taxon>Eumycetozoa</taxon>
        <taxon>Dictyostelia</taxon>
        <taxon>Dictyosteliales</taxon>
        <taxon>Dictyosteliaceae</taxon>
        <taxon>Dictyostelium</taxon>
    </lineage>
</organism>
<dbReference type="GO" id="GO:0003676">
    <property type="term" value="F:nucleic acid binding"/>
    <property type="evidence" value="ECO:0007669"/>
    <property type="project" value="InterPro"/>
</dbReference>
<dbReference type="GeneID" id="10508934"/>
<dbReference type="eggNOG" id="KOG3721">
    <property type="taxonomic scope" value="Eukaryota"/>
</dbReference>
<protein>
    <recommendedName>
        <fullName evidence="9">DNA/RNA non-specific endonuclease</fullName>
    </recommendedName>
</protein>
<evidence type="ECO:0000256" key="4">
    <source>
        <dbReference type="SAM" id="SignalP"/>
    </source>
</evidence>
<evidence type="ECO:0000313" key="8">
    <source>
        <dbReference type="Proteomes" id="UP000001064"/>
    </source>
</evidence>
<dbReference type="RefSeq" id="XP_003292821.1">
    <property type="nucleotide sequence ID" value="XM_003292773.1"/>
</dbReference>
<evidence type="ECO:0000256" key="1">
    <source>
        <dbReference type="ARBA" id="ARBA00010052"/>
    </source>
</evidence>
<dbReference type="InterPro" id="IPR020821">
    <property type="entry name" value="ENPP1-3/EXOG-like_nuc-like"/>
</dbReference>
<sequence>MNKKAKFIISLLGLTTVGASAYSLNLLSENVMIKKSNMLNTIDREIQAEAYNKVTTEKIGLENELDDSKNLNNYFIEIFNQVNGMNFDQIKSLPKNHGSPLPYSNLHNQMLKLGLPGTENLWFYESYITSANYERKGPNWVMQSISTENFRNRVADRKNSYFNNNTIQVPDKFKAQNKDYVGTGWSKGHMVPAGDNLHSQEAMNQTFLLNTNIVPQDLHNNQNFWYRLESFCKSELVNRYQNVTIISGPVYQPNLVEILTEEQLKNRVRYCRQNEKKFVKYEVIGEGNVAVPNYLFKIVLVEPKDNLDPTNDSKLPATKQPYLIGSFLIPNEPIPHNALLTDYEVPLHEIEVKTGLQFFKRLNFQTDVTPLCEDPKNCEMMTQKQLLPRLIGFARSQRDLNDLLADNKTIDWDDNLNQLVDGKLKELKEIEELRRNNNNNKI</sequence>
<dbReference type="SMART" id="SM00892">
    <property type="entry name" value="Endonuclease_NS"/>
    <property type="match status" value="1"/>
</dbReference>
<evidence type="ECO:0000256" key="3">
    <source>
        <dbReference type="PIRSR" id="PIRSR640255-2"/>
    </source>
</evidence>
<dbReference type="GO" id="GO:0046872">
    <property type="term" value="F:metal ion binding"/>
    <property type="evidence" value="ECO:0007669"/>
    <property type="project" value="UniProtKB-KW"/>
</dbReference>
<dbReference type="GO" id="GO:0006309">
    <property type="term" value="P:apoptotic DNA fragmentation"/>
    <property type="evidence" value="ECO:0000318"/>
    <property type="project" value="GO_Central"/>
</dbReference>
<comment type="similarity">
    <text evidence="1">Belongs to the DNA/RNA non-specific endonuclease family.</text>
</comment>
<dbReference type="EMBL" id="GL871312">
    <property type="protein sequence ID" value="EGC30640.1"/>
    <property type="molecule type" value="Genomic_DNA"/>
</dbReference>
<keyword evidence="8" id="KW-1185">Reference proteome</keyword>
<dbReference type="PANTHER" id="PTHR13966:SF5">
    <property type="entry name" value="ENDONUCLEASE G, MITOCHONDRIAL"/>
    <property type="match status" value="1"/>
</dbReference>
<dbReference type="PANTHER" id="PTHR13966">
    <property type="entry name" value="ENDONUCLEASE RELATED"/>
    <property type="match status" value="1"/>
</dbReference>
<feature type="domain" description="DNA/RNA non-specific endonuclease/pyrophosphatase/phosphodiesterase" evidence="6">
    <location>
        <begin position="123"/>
        <end position="365"/>
    </location>
</feature>